<evidence type="ECO:0008006" key="3">
    <source>
        <dbReference type="Google" id="ProtNLM"/>
    </source>
</evidence>
<accession>A0A3M7RUZ1</accession>
<evidence type="ECO:0000313" key="1">
    <source>
        <dbReference type="EMBL" id="RNA27302.1"/>
    </source>
</evidence>
<proteinExistence type="predicted"/>
<organism evidence="1 2">
    <name type="scientific">Brachionus plicatilis</name>
    <name type="common">Marine rotifer</name>
    <name type="synonym">Brachionus muelleri</name>
    <dbReference type="NCBI Taxonomy" id="10195"/>
    <lineage>
        <taxon>Eukaryota</taxon>
        <taxon>Metazoa</taxon>
        <taxon>Spiralia</taxon>
        <taxon>Gnathifera</taxon>
        <taxon>Rotifera</taxon>
        <taxon>Eurotatoria</taxon>
        <taxon>Monogononta</taxon>
        <taxon>Pseudotrocha</taxon>
        <taxon>Ploima</taxon>
        <taxon>Brachionidae</taxon>
        <taxon>Brachionus</taxon>
    </lineage>
</organism>
<dbReference type="EMBL" id="REGN01002563">
    <property type="protein sequence ID" value="RNA27302.1"/>
    <property type="molecule type" value="Genomic_DNA"/>
</dbReference>
<sequence length="134" mass="15620">MIFNERILRTPTSQLEDFWQGELTLCDSVISKTDCIRYLGTEIDTFDKGDRHIKRLKQKVISAIAKLNSIGTLLEKKIKLEFMKRLINNTYTKKLIEETLPHTLEKDLISEVIEIIDGENEPLINNQRLSTSWK</sequence>
<comment type="caution">
    <text evidence="1">The sequence shown here is derived from an EMBL/GenBank/DDBJ whole genome shotgun (WGS) entry which is preliminary data.</text>
</comment>
<dbReference type="AlphaFoldDB" id="A0A3M7RUZ1"/>
<reference evidence="1 2" key="1">
    <citation type="journal article" date="2018" name="Sci. Rep.">
        <title>Genomic signatures of local adaptation to the degree of environmental predictability in rotifers.</title>
        <authorList>
            <person name="Franch-Gras L."/>
            <person name="Hahn C."/>
            <person name="Garcia-Roger E.M."/>
            <person name="Carmona M.J."/>
            <person name="Serra M."/>
            <person name="Gomez A."/>
        </authorList>
    </citation>
    <scope>NUCLEOTIDE SEQUENCE [LARGE SCALE GENOMIC DNA]</scope>
    <source>
        <strain evidence="1">HYR1</strain>
    </source>
</reference>
<gene>
    <name evidence="1" type="ORF">BpHYR1_034291</name>
</gene>
<dbReference type="OrthoDB" id="10198516at2759"/>
<protein>
    <recommendedName>
        <fullName evidence="3">RNA-directed DNA polymerase from mobile element jockey-like</fullName>
    </recommendedName>
</protein>
<keyword evidence="2" id="KW-1185">Reference proteome</keyword>
<evidence type="ECO:0000313" key="2">
    <source>
        <dbReference type="Proteomes" id="UP000276133"/>
    </source>
</evidence>
<dbReference type="Proteomes" id="UP000276133">
    <property type="component" value="Unassembled WGS sequence"/>
</dbReference>
<name>A0A3M7RUZ1_BRAPC</name>